<proteinExistence type="predicted"/>
<dbReference type="EMBL" id="MN738805">
    <property type="protein sequence ID" value="QHT37683.1"/>
    <property type="molecule type" value="Genomic_DNA"/>
</dbReference>
<sequence>MILTNIINIFLALLFLLLSLKNLSKPYNYLIIILGLSLIIYNLKIVFYEEDFLNINIILFGPLLVILGITKNENLKNLSFVVGISIILFYIKEKYELELFNKF</sequence>
<feature type="transmembrane region" description="Helical" evidence="1">
    <location>
        <begin position="53"/>
        <end position="70"/>
    </location>
</feature>
<organism evidence="2">
    <name type="scientific">viral metagenome</name>
    <dbReference type="NCBI Taxonomy" id="1070528"/>
    <lineage>
        <taxon>unclassified sequences</taxon>
        <taxon>metagenomes</taxon>
        <taxon>organismal metagenomes</taxon>
    </lineage>
</organism>
<evidence type="ECO:0000313" key="2">
    <source>
        <dbReference type="EMBL" id="QHT37683.1"/>
    </source>
</evidence>
<accession>A0A6C0FAP1</accession>
<feature type="transmembrane region" description="Helical" evidence="1">
    <location>
        <begin position="6"/>
        <end position="23"/>
    </location>
</feature>
<keyword evidence="1" id="KW-0812">Transmembrane</keyword>
<keyword evidence="1" id="KW-0472">Membrane</keyword>
<reference evidence="2" key="1">
    <citation type="journal article" date="2020" name="Nature">
        <title>Giant virus diversity and host interactions through global metagenomics.</title>
        <authorList>
            <person name="Schulz F."/>
            <person name="Roux S."/>
            <person name="Paez-Espino D."/>
            <person name="Jungbluth S."/>
            <person name="Walsh D.A."/>
            <person name="Denef V.J."/>
            <person name="McMahon K.D."/>
            <person name="Konstantinidis K.T."/>
            <person name="Eloe-Fadrosh E.A."/>
            <person name="Kyrpides N.C."/>
            <person name="Woyke T."/>
        </authorList>
    </citation>
    <scope>NUCLEOTIDE SEQUENCE</scope>
    <source>
        <strain evidence="2">GVMAG-S-ERX555997-44</strain>
    </source>
</reference>
<evidence type="ECO:0000256" key="1">
    <source>
        <dbReference type="SAM" id="Phobius"/>
    </source>
</evidence>
<keyword evidence="1" id="KW-1133">Transmembrane helix</keyword>
<name>A0A6C0FAP1_9ZZZZ</name>
<dbReference type="AlphaFoldDB" id="A0A6C0FAP1"/>
<protein>
    <submittedName>
        <fullName evidence="2">Uncharacterized protein</fullName>
    </submittedName>
</protein>
<feature type="transmembrane region" description="Helical" evidence="1">
    <location>
        <begin position="30"/>
        <end position="47"/>
    </location>
</feature>